<gene>
    <name evidence="12" type="ORF">PCL_04864</name>
</gene>
<evidence type="ECO:0000256" key="2">
    <source>
        <dbReference type="ARBA" id="ARBA00008721"/>
    </source>
</evidence>
<reference evidence="12 13" key="1">
    <citation type="journal article" date="2016" name="Front. Microbiol.">
        <title>Genome and transcriptome sequences reveal the specific parasitism of the nematophagous Purpureocillium lilacinum 36-1.</title>
        <authorList>
            <person name="Xie J."/>
            <person name="Li S."/>
            <person name="Mo C."/>
            <person name="Xiao X."/>
            <person name="Peng D."/>
            <person name="Wang G."/>
            <person name="Xiao Y."/>
        </authorList>
    </citation>
    <scope>NUCLEOTIDE SEQUENCE [LARGE SCALE GENOMIC DNA]</scope>
    <source>
        <strain evidence="12 13">36-1</strain>
    </source>
</reference>
<evidence type="ECO:0000256" key="5">
    <source>
        <dbReference type="ARBA" id="ARBA00022729"/>
    </source>
</evidence>
<protein>
    <recommendedName>
        <fullName evidence="11">Peptidase M43 pregnancy-associated plasma-A domain-containing protein</fullName>
    </recommendedName>
</protein>
<dbReference type="SUPFAM" id="SSF55486">
    <property type="entry name" value="Metalloproteases ('zincins'), catalytic domain"/>
    <property type="match status" value="1"/>
</dbReference>
<keyword evidence="6" id="KW-0378">Hydrolase</keyword>
<name>A0A2U3DWW1_PURLI</name>
<feature type="region of interest" description="Disordered" evidence="10">
    <location>
        <begin position="1"/>
        <end position="32"/>
    </location>
</feature>
<dbReference type="Proteomes" id="UP000245956">
    <property type="component" value="Unassembled WGS sequence"/>
</dbReference>
<dbReference type="PANTHER" id="PTHR47466:SF1">
    <property type="entry name" value="METALLOPROTEASE MEP1 (AFU_ORTHOLOGUE AFUA_1G07730)-RELATED"/>
    <property type="match status" value="1"/>
</dbReference>
<evidence type="ECO:0000256" key="4">
    <source>
        <dbReference type="ARBA" id="ARBA00022723"/>
    </source>
</evidence>
<dbReference type="Gene3D" id="3.40.390.10">
    <property type="entry name" value="Collagenase (Catalytic Domain)"/>
    <property type="match status" value="1"/>
</dbReference>
<dbReference type="GO" id="GO:0008237">
    <property type="term" value="F:metallopeptidase activity"/>
    <property type="evidence" value="ECO:0007669"/>
    <property type="project" value="UniProtKB-KW"/>
</dbReference>
<evidence type="ECO:0000256" key="3">
    <source>
        <dbReference type="ARBA" id="ARBA00022670"/>
    </source>
</evidence>
<feature type="region of interest" description="Disordered" evidence="10">
    <location>
        <begin position="80"/>
        <end position="106"/>
    </location>
</feature>
<keyword evidence="3" id="KW-0645">Protease</keyword>
<dbReference type="CDD" id="cd04275">
    <property type="entry name" value="ZnMc_pappalysin_like"/>
    <property type="match status" value="1"/>
</dbReference>
<evidence type="ECO:0000313" key="12">
    <source>
        <dbReference type="EMBL" id="PWI66726.1"/>
    </source>
</evidence>
<comment type="similarity">
    <text evidence="2">Belongs to the peptidase M43B family.</text>
</comment>
<evidence type="ECO:0000313" key="13">
    <source>
        <dbReference type="Proteomes" id="UP000245956"/>
    </source>
</evidence>
<keyword evidence="5" id="KW-0732">Signal</keyword>
<accession>A0A2U3DWW1</accession>
<feature type="region of interest" description="Disordered" evidence="10">
    <location>
        <begin position="324"/>
        <end position="356"/>
    </location>
</feature>
<evidence type="ECO:0000259" key="11">
    <source>
        <dbReference type="Pfam" id="PF05572"/>
    </source>
</evidence>
<organism evidence="12 13">
    <name type="scientific">Purpureocillium lilacinum</name>
    <name type="common">Paecilomyces lilacinus</name>
    <dbReference type="NCBI Taxonomy" id="33203"/>
    <lineage>
        <taxon>Eukaryota</taxon>
        <taxon>Fungi</taxon>
        <taxon>Dikarya</taxon>
        <taxon>Ascomycota</taxon>
        <taxon>Pezizomycotina</taxon>
        <taxon>Sordariomycetes</taxon>
        <taxon>Hypocreomycetidae</taxon>
        <taxon>Hypocreales</taxon>
        <taxon>Ophiocordycipitaceae</taxon>
        <taxon>Purpureocillium</taxon>
    </lineage>
</organism>
<dbReference type="AlphaFoldDB" id="A0A2U3DWW1"/>
<evidence type="ECO:0000256" key="7">
    <source>
        <dbReference type="ARBA" id="ARBA00022833"/>
    </source>
</evidence>
<feature type="domain" description="Peptidase M43 pregnancy-associated plasma-A" evidence="11">
    <location>
        <begin position="301"/>
        <end position="390"/>
    </location>
</feature>
<dbReference type="InterPro" id="IPR024079">
    <property type="entry name" value="MetalloPept_cat_dom_sf"/>
</dbReference>
<evidence type="ECO:0000256" key="10">
    <source>
        <dbReference type="SAM" id="MobiDB-lite"/>
    </source>
</evidence>
<keyword evidence="9" id="KW-1015">Disulfide bond</keyword>
<dbReference type="GO" id="GO:0046872">
    <property type="term" value="F:metal ion binding"/>
    <property type="evidence" value="ECO:0007669"/>
    <property type="project" value="UniProtKB-KW"/>
</dbReference>
<evidence type="ECO:0000256" key="6">
    <source>
        <dbReference type="ARBA" id="ARBA00022801"/>
    </source>
</evidence>
<dbReference type="Pfam" id="PF05572">
    <property type="entry name" value="Peptidase_M43"/>
    <property type="match status" value="1"/>
</dbReference>
<comment type="caution">
    <text evidence="12">The sequence shown here is derived from an EMBL/GenBank/DDBJ whole genome shotgun (WGS) entry which is preliminary data.</text>
</comment>
<dbReference type="EMBL" id="LCWV01000023">
    <property type="protein sequence ID" value="PWI66726.1"/>
    <property type="molecule type" value="Genomic_DNA"/>
</dbReference>
<dbReference type="GO" id="GO:0006508">
    <property type="term" value="P:proteolysis"/>
    <property type="evidence" value="ECO:0007669"/>
    <property type="project" value="UniProtKB-KW"/>
</dbReference>
<keyword evidence="8" id="KW-0482">Metalloprotease</keyword>
<evidence type="ECO:0000256" key="8">
    <source>
        <dbReference type="ARBA" id="ARBA00023049"/>
    </source>
</evidence>
<proteinExistence type="inferred from homology"/>
<dbReference type="InterPro" id="IPR008754">
    <property type="entry name" value="Peptidase_M43"/>
</dbReference>
<keyword evidence="7" id="KW-0862">Zinc</keyword>
<keyword evidence="4" id="KW-0479">Metal-binding</keyword>
<evidence type="ECO:0000256" key="1">
    <source>
        <dbReference type="ARBA" id="ARBA00003174"/>
    </source>
</evidence>
<dbReference type="PANTHER" id="PTHR47466">
    <property type="match status" value="1"/>
</dbReference>
<evidence type="ECO:0000256" key="9">
    <source>
        <dbReference type="ARBA" id="ARBA00023157"/>
    </source>
</evidence>
<sequence length="397" mass="42630">MGEGVRVDGPCALEQTGKAGGDGPRSAFGDPLDNSMAEGILAASRSAMAEQRRWTSCLLLNLPHWDQTVYITMAKRLRRKGVNKRQEDEASRPSLKGESSVSLPPTQPPIMLIGTLSLIAGLAASAAAGAVPKAKADFSCGVRTPTRGQIATHRKLASLESAARLNGVTERANINVDLYFHVVSASQGGVNSLDDSIVQKQVKVLTDNYGSAGISFTLRDTTRTVNQDWATNGNELAMKKKLHRGDSSTLNLYFLDRLEDDGFGICTFPDFLSDPDGPTLDGCLVKASTVPGGPEAPYNLGKTATHEVGHWFGLLHTFEPHSNDPKASGCDGPGDYVDDTPASKSATRGCPTGRDSCPAPGLDPIHNYMDYSDDACYSEFSKGQITRMHSYWTNYRS</sequence>
<comment type="function">
    <text evidence="1">Secreted metalloproteinase that allows assimilation of proteinaceous substrates.</text>
</comment>